<dbReference type="Proteomes" id="UP001597100">
    <property type="component" value="Unassembled WGS sequence"/>
</dbReference>
<keyword evidence="1" id="KW-0472">Membrane</keyword>
<keyword evidence="3" id="KW-1185">Reference proteome</keyword>
<protein>
    <submittedName>
        <fullName evidence="2">Uncharacterized protein</fullName>
    </submittedName>
</protein>
<name>A0ABW3IHP3_9FLAO</name>
<dbReference type="RefSeq" id="WP_380739935.1">
    <property type="nucleotide sequence ID" value="NZ_JBHTJP010000035.1"/>
</dbReference>
<reference evidence="3" key="1">
    <citation type="journal article" date="2019" name="Int. J. Syst. Evol. Microbiol.">
        <title>The Global Catalogue of Microorganisms (GCM) 10K type strain sequencing project: providing services to taxonomists for standard genome sequencing and annotation.</title>
        <authorList>
            <consortium name="The Broad Institute Genomics Platform"/>
            <consortium name="The Broad Institute Genome Sequencing Center for Infectious Disease"/>
            <person name="Wu L."/>
            <person name="Ma J."/>
        </authorList>
    </citation>
    <scope>NUCLEOTIDE SEQUENCE [LARGE SCALE GENOMIC DNA]</scope>
    <source>
        <strain evidence="3">CCUG 60898</strain>
    </source>
</reference>
<proteinExistence type="predicted"/>
<evidence type="ECO:0000313" key="3">
    <source>
        <dbReference type="Proteomes" id="UP001597100"/>
    </source>
</evidence>
<accession>A0ABW3IHP3</accession>
<gene>
    <name evidence="2" type="ORF">ACFQ1G_12190</name>
</gene>
<keyword evidence="1" id="KW-0812">Transmembrane</keyword>
<organism evidence="2 3">
    <name type="scientific">Salinimicrobium gaetbulicola</name>
    <dbReference type="NCBI Taxonomy" id="999702"/>
    <lineage>
        <taxon>Bacteria</taxon>
        <taxon>Pseudomonadati</taxon>
        <taxon>Bacteroidota</taxon>
        <taxon>Flavobacteriia</taxon>
        <taxon>Flavobacteriales</taxon>
        <taxon>Flavobacteriaceae</taxon>
        <taxon>Salinimicrobium</taxon>
    </lineage>
</organism>
<keyword evidence="1" id="KW-1133">Transmembrane helix</keyword>
<evidence type="ECO:0000313" key="2">
    <source>
        <dbReference type="EMBL" id="MFD0977556.1"/>
    </source>
</evidence>
<evidence type="ECO:0000256" key="1">
    <source>
        <dbReference type="SAM" id="Phobius"/>
    </source>
</evidence>
<feature type="transmembrane region" description="Helical" evidence="1">
    <location>
        <begin position="21"/>
        <end position="43"/>
    </location>
</feature>
<dbReference type="EMBL" id="JBHTJP010000035">
    <property type="protein sequence ID" value="MFD0977556.1"/>
    <property type="molecule type" value="Genomic_DNA"/>
</dbReference>
<sequence>MAILTQIWSEKTNEFSTSQKAVLGLTTAFIFSTSFVALILLAIEFGK</sequence>
<comment type="caution">
    <text evidence="2">The sequence shown here is derived from an EMBL/GenBank/DDBJ whole genome shotgun (WGS) entry which is preliminary data.</text>
</comment>